<sequence length="464" mass="47356">MSDSTGFAGVRLGTAAGRAVVLAAVLGSGMTMLDGTVVNVALHTIGEELDASLAELQWVTNGYLLSLASFILLGGSLGDRFGRRRVFVVGTVWFAAASLLCGIAPTPGVLIAARVLQGIGAALLTPGSLAMIQGAFVPTDRAKAIGAWSGLGSIAAAIGPFVGGGLVQYASWRWIFLINLPLAVVTVVVAQRAVPETQDPNAPRRFDVLGAGLVALALGGLTYALIEWGSPLAPWALVVMALAAVGYVADERRSDHPMLPLGIFRDRTFTAANAMTLVVYAALGAVLFFLVLQLQTVSGYGALEAGLATLPITVCMLLLAAKGGELATRIGPRVPMTVGPLVMAAGTLLLVRVGADVNYWTDVLPGLTVFGLGLALMVAPLTATVLAAAPDEHAGIASGVNNAVARAGSLLAVAALPIAVGLMGDDYADPAVFDAAYQQATTICAVLLALGGVISWVTIRDPGV</sequence>
<keyword evidence="10" id="KW-1185">Reference proteome</keyword>
<feature type="transmembrane region" description="Helical" evidence="7">
    <location>
        <begin position="174"/>
        <end position="194"/>
    </location>
</feature>
<dbReference type="CDD" id="cd17321">
    <property type="entry name" value="MFS_MMR_MDR_like"/>
    <property type="match status" value="1"/>
</dbReference>
<dbReference type="EMBL" id="BAAAJE010000001">
    <property type="protein sequence ID" value="GAA1125915.1"/>
    <property type="molecule type" value="Genomic_DNA"/>
</dbReference>
<feature type="transmembrane region" description="Helical" evidence="7">
    <location>
        <begin position="62"/>
        <end position="79"/>
    </location>
</feature>
<evidence type="ECO:0000256" key="7">
    <source>
        <dbReference type="SAM" id="Phobius"/>
    </source>
</evidence>
<feature type="transmembrane region" description="Helical" evidence="7">
    <location>
        <begin position="300"/>
        <end position="321"/>
    </location>
</feature>
<evidence type="ECO:0000256" key="4">
    <source>
        <dbReference type="ARBA" id="ARBA00022692"/>
    </source>
</evidence>
<feature type="transmembrane region" description="Helical" evidence="7">
    <location>
        <begin position="144"/>
        <end position="162"/>
    </location>
</feature>
<keyword evidence="5 7" id="KW-1133">Transmembrane helix</keyword>
<keyword evidence="6 7" id="KW-0472">Membrane</keyword>
<dbReference type="PANTHER" id="PTHR42718:SF42">
    <property type="entry name" value="EXPORT PROTEIN"/>
    <property type="match status" value="1"/>
</dbReference>
<feature type="transmembrane region" description="Helical" evidence="7">
    <location>
        <begin position="206"/>
        <end position="226"/>
    </location>
</feature>
<feature type="domain" description="Major facilitator superfamily (MFS) profile" evidence="8">
    <location>
        <begin position="20"/>
        <end position="463"/>
    </location>
</feature>
<dbReference type="Pfam" id="PF07690">
    <property type="entry name" value="MFS_1"/>
    <property type="match status" value="1"/>
</dbReference>
<proteinExistence type="predicted"/>
<feature type="transmembrane region" description="Helical" evidence="7">
    <location>
        <begin position="20"/>
        <end position="42"/>
    </location>
</feature>
<keyword evidence="4 7" id="KW-0812">Transmembrane</keyword>
<feature type="transmembrane region" description="Helical" evidence="7">
    <location>
        <begin position="436"/>
        <end position="459"/>
    </location>
</feature>
<dbReference type="InterPro" id="IPR036259">
    <property type="entry name" value="MFS_trans_sf"/>
</dbReference>
<feature type="transmembrane region" description="Helical" evidence="7">
    <location>
        <begin position="403"/>
        <end position="424"/>
    </location>
</feature>
<feature type="transmembrane region" description="Helical" evidence="7">
    <location>
        <begin position="111"/>
        <end position="132"/>
    </location>
</feature>
<comment type="caution">
    <text evidence="9">The sequence shown here is derived from an EMBL/GenBank/DDBJ whole genome shotgun (WGS) entry which is preliminary data.</text>
</comment>
<dbReference type="PANTHER" id="PTHR42718">
    <property type="entry name" value="MAJOR FACILITATOR SUPERFAMILY MULTIDRUG TRANSPORTER MFSC"/>
    <property type="match status" value="1"/>
</dbReference>
<feature type="transmembrane region" description="Helical" evidence="7">
    <location>
        <begin position="270"/>
        <end position="294"/>
    </location>
</feature>
<evidence type="ECO:0000313" key="9">
    <source>
        <dbReference type="EMBL" id="GAA1125915.1"/>
    </source>
</evidence>
<evidence type="ECO:0000256" key="2">
    <source>
        <dbReference type="ARBA" id="ARBA00022448"/>
    </source>
</evidence>
<evidence type="ECO:0000256" key="6">
    <source>
        <dbReference type="ARBA" id="ARBA00023136"/>
    </source>
</evidence>
<evidence type="ECO:0000256" key="5">
    <source>
        <dbReference type="ARBA" id="ARBA00022989"/>
    </source>
</evidence>
<keyword evidence="3" id="KW-1003">Cell membrane</keyword>
<organism evidence="9 10">
    <name type="scientific">Nocardioides aquiterrae</name>
    <dbReference type="NCBI Taxonomy" id="203799"/>
    <lineage>
        <taxon>Bacteria</taxon>
        <taxon>Bacillati</taxon>
        <taxon>Actinomycetota</taxon>
        <taxon>Actinomycetes</taxon>
        <taxon>Propionibacteriales</taxon>
        <taxon>Nocardioidaceae</taxon>
        <taxon>Nocardioides</taxon>
    </lineage>
</organism>
<protein>
    <submittedName>
        <fullName evidence="9">MFS transporter</fullName>
    </submittedName>
</protein>
<dbReference type="PROSITE" id="PS50850">
    <property type="entry name" value="MFS"/>
    <property type="match status" value="1"/>
</dbReference>
<evidence type="ECO:0000256" key="3">
    <source>
        <dbReference type="ARBA" id="ARBA00022475"/>
    </source>
</evidence>
<gene>
    <name evidence="9" type="ORF">GCM10009606_02000</name>
</gene>
<name>A0ABP4EQL4_9ACTN</name>
<keyword evidence="2" id="KW-0813">Transport</keyword>
<evidence type="ECO:0000313" key="10">
    <source>
        <dbReference type="Proteomes" id="UP001499979"/>
    </source>
</evidence>
<evidence type="ECO:0000256" key="1">
    <source>
        <dbReference type="ARBA" id="ARBA00004651"/>
    </source>
</evidence>
<feature type="transmembrane region" description="Helical" evidence="7">
    <location>
        <begin position="333"/>
        <end position="355"/>
    </location>
</feature>
<dbReference type="InterPro" id="IPR020846">
    <property type="entry name" value="MFS_dom"/>
</dbReference>
<feature type="transmembrane region" description="Helical" evidence="7">
    <location>
        <begin position="86"/>
        <end position="105"/>
    </location>
</feature>
<dbReference type="InterPro" id="IPR011701">
    <property type="entry name" value="MFS"/>
</dbReference>
<dbReference type="Gene3D" id="1.20.1720.10">
    <property type="entry name" value="Multidrug resistance protein D"/>
    <property type="match status" value="1"/>
</dbReference>
<comment type="subcellular location">
    <subcellularLocation>
        <location evidence="1">Cell membrane</location>
        <topology evidence="1">Multi-pass membrane protein</topology>
    </subcellularLocation>
</comment>
<dbReference type="RefSeq" id="WP_343904835.1">
    <property type="nucleotide sequence ID" value="NZ_BAAAJE010000001.1"/>
</dbReference>
<feature type="transmembrane region" description="Helical" evidence="7">
    <location>
        <begin position="232"/>
        <end position="249"/>
    </location>
</feature>
<reference evidence="10" key="1">
    <citation type="journal article" date="2019" name="Int. J. Syst. Evol. Microbiol.">
        <title>The Global Catalogue of Microorganisms (GCM) 10K type strain sequencing project: providing services to taxonomists for standard genome sequencing and annotation.</title>
        <authorList>
            <consortium name="The Broad Institute Genomics Platform"/>
            <consortium name="The Broad Institute Genome Sequencing Center for Infectious Disease"/>
            <person name="Wu L."/>
            <person name="Ma J."/>
        </authorList>
    </citation>
    <scope>NUCLEOTIDE SEQUENCE [LARGE SCALE GENOMIC DNA]</scope>
    <source>
        <strain evidence="10">JCM 11813</strain>
    </source>
</reference>
<feature type="transmembrane region" description="Helical" evidence="7">
    <location>
        <begin position="367"/>
        <end position="391"/>
    </location>
</feature>
<accession>A0ABP4EQL4</accession>
<dbReference type="InterPro" id="IPR004638">
    <property type="entry name" value="EmrB-like"/>
</dbReference>
<dbReference type="SUPFAM" id="SSF103473">
    <property type="entry name" value="MFS general substrate transporter"/>
    <property type="match status" value="1"/>
</dbReference>
<evidence type="ECO:0000259" key="8">
    <source>
        <dbReference type="PROSITE" id="PS50850"/>
    </source>
</evidence>
<dbReference type="Gene3D" id="1.20.1250.20">
    <property type="entry name" value="MFS general substrate transporter like domains"/>
    <property type="match status" value="1"/>
</dbReference>
<dbReference type="Proteomes" id="UP001499979">
    <property type="component" value="Unassembled WGS sequence"/>
</dbReference>
<dbReference type="NCBIfam" id="TIGR00711">
    <property type="entry name" value="efflux_EmrB"/>
    <property type="match status" value="1"/>
</dbReference>